<accession>A0A919GEK3</accession>
<dbReference type="Gene3D" id="3.40.720.10">
    <property type="entry name" value="Alkaline Phosphatase, subunit A"/>
    <property type="match status" value="1"/>
</dbReference>
<keyword evidence="4" id="KW-0964">Secreted</keyword>
<comment type="subcellular location">
    <subcellularLocation>
        <location evidence="1">Secreted</location>
        <location evidence="1">Cell wall</location>
    </subcellularLocation>
</comment>
<feature type="compositionally biased region" description="Polar residues" evidence="8">
    <location>
        <begin position="459"/>
        <end position="469"/>
    </location>
</feature>
<comment type="similarity">
    <text evidence="2">Belongs to the bacterial phospholipase C family.</text>
</comment>
<keyword evidence="5" id="KW-0378">Hydrolase</keyword>
<protein>
    <recommendedName>
        <fullName evidence="3">phospholipase C</fullName>
        <ecNumber evidence="3">3.1.4.3</ecNumber>
    </recommendedName>
</protein>
<gene>
    <name evidence="9" type="ORF">GCM10018793_44690</name>
</gene>
<organism evidence="9 10">
    <name type="scientific">Streptomyces sulfonofaciens</name>
    <dbReference type="NCBI Taxonomy" id="68272"/>
    <lineage>
        <taxon>Bacteria</taxon>
        <taxon>Bacillati</taxon>
        <taxon>Actinomycetota</taxon>
        <taxon>Actinomycetes</taxon>
        <taxon>Kitasatosporales</taxon>
        <taxon>Streptomycetaceae</taxon>
        <taxon>Streptomyces</taxon>
    </lineage>
</organism>
<dbReference type="PANTHER" id="PTHR31956:SF1">
    <property type="entry name" value="NON-SPECIFIC PHOSPHOLIPASE C1"/>
    <property type="match status" value="1"/>
</dbReference>
<dbReference type="InterPro" id="IPR017850">
    <property type="entry name" value="Alkaline_phosphatase_core_sf"/>
</dbReference>
<dbReference type="PROSITE" id="PS51318">
    <property type="entry name" value="TAT"/>
    <property type="match status" value="1"/>
</dbReference>
<comment type="catalytic activity">
    <reaction evidence="7">
        <text>a 1,2-diacyl-sn-glycero-3-phosphocholine + H2O = phosphocholine + a 1,2-diacyl-sn-glycerol + H(+)</text>
        <dbReference type="Rhea" id="RHEA:10604"/>
        <dbReference type="ChEBI" id="CHEBI:15377"/>
        <dbReference type="ChEBI" id="CHEBI:15378"/>
        <dbReference type="ChEBI" id="CHEBI:17815"/>
        <dbReference type="ChEBI" id="CHEBI:57643"/>
        <dbReference type="ChEBI" id="CHEBI:295975"/>
        <dbReference type="EC" id="3.1.4.3"/>
    </reaction>
    <physiologicalReaction direction="left-to-right" evidence="7">
        <dbReference type="Rhea" id="RHEA:10605"/>
    </physiologicalReaction>
</comment>
<keyword evidence="10" id="KW-1185">Reference proteome</keyword>
<dbReference type="RefSeq" id="WP_189934775.1">
    <property type="nucleotide sequence ID" value="NZ_BNCD01000013.1"/>
</dbReference>
<keyword evidence="6" id="KW-0843">Virulence</keyword>
<evidence type="ECO:0000256" key="7">
    <source>
        <dbReference type="ARBA" id="ARBA00048421"/>
    </source>
</evidence>
<evidence type="ECO:0000256" key="2">
    <source>
        <dbReference type="ARBA" id="ARBA00009717"/>
    </source>
</evidence>
<reference evidence="9" key="1">
    <citation type="journal article" date="2014" name="Int. J. Syst. Evol. Microbiol.">
        <title>Complete genome sequence of Corynebacterium casei LMG S-19264T (=DSM 44701T), isolated from a smear-ripened cheese.</title>
        <authorList>
            <consortium name="US DOE Joint Genome Institute (JGI-PGF)"/>
            <person name="Walter F."/>
            <person name="Albersmeier A."/>
            <person name="Kalinowski J."/>
            <person name="Ruckert C."/>
        </authorList>
    </citation>
    <scope>NUCLEOTIDE SEQUENCE</scope>
    <source>
        <strain evidence="9">JCM 5069</strain>
    </source>
</reference>
<evidence type="ECO:0000256" key="1">
    <source>
        <dbReference type="ARBA" id="ARBA00004191"/>
    </source>
</evidence>
<dbReference type="CDD" id="cd16014">
    <property type="entry name" value="PLC"/>
    <property type="match status" value="1"/>
</dbReference>
<dbReference type="EC" id="3.1.4.3" evidence="3"/>
<keyword evidence="4" id="KW-0134">Cell wall</keyword>
<dbReference type="AlphaFoldDB" id="A0A919GEK3"/>
<proteinExistence type="inferred from homology"/>
<evidence type="ECO:0000256" key="8">
    <source>
        <dbReference type="SAM" id="MobiDB-lite"/>
    </source>
</evidence>
<dbReference type="InterPro" id="IPR007312">
    <property type="entry name" value="Phosphoesterase"/>
</dbReference>
<evidence type="ECO:0000313" key="9">
    <source>
        <dbReference type="EMBL" id="GHH83198.1"/>
    </source>
</evidence>
<name>A0A919GEK3_9ACTN</name>
<feature type="region of interest" description="Disordered" evidence="8">
    <location>
        <begin position="428"/>
        <end position="475"/>
    </location>
</feature>
<evidence type="ECO:0000256" key="5">
    <source>
        <dbReference type="ARBA" id="ARBA00022801"/>
    </source>
</evidence>
<evidence type="ECO:0000256" key="3">
    <source>
        <dbReference type="ARBA" id="ARBA00012018"/>
    </source>
</evidence>
<reference evidence="9" key="2">
    <citation type="submission" date="2020-09" db="EMBL/GenBank/DDBJ databases">
        <authorList>
            <person name="Sun Q."/>
            <person name="Ohkuma M."/>
        </authorList>
    </citation>
    <scope>NUCLEOTIDE SEQUENCE</scope>
    <source>
        <strain evidence="9">JCM 5069</strain>
    </source>
</reference>
<dbReference type="GO" id="GO:0034480">
    <property type="term" value="F:phosphatidylcholine phospholipase C activity"/>
    <property type="evidence" value="ECO:0007669"/>
    <property type="project" value="UniProtKB-EC"/>
</dbReference>
<evidence type="ECO:0000313" key="10">
    <source>
        <dbReference type="Proteomes" id="UP000603708"/>
    </source>
</evidence>
<evidence type="ECO:0000256" key="6">
    <source>
        <dbReference type="ARBA" id="ARBA00023026"/>
    </source>
</evidence>
<dbReference type="Proteomes" id="UP000603708">
    <property type="component" value="Unassembled WGS sequence"/>
</dbReference>
<dbReference type="EMBL" id="BNCD01000013">
    <property type="protein sequence ID" value="GHH83198.1"/>
    <property type="molecule type" value="Genomic_DNA"/>
</dbReference>
<dbReference type="InterPro" id="IPR006311">
    <property type="entry name" value="TAT_signal"/>
</dbReference>
<evidence type="ECO:0000256" key="4">
    <source>
        <dbReference type="ARBA" id="ARBA00022512"/>
    </source>
</evidence>
<comment type="caution">
    <text evidence="9">The sequence shown here is derived from an EMBL/GenBank/DDBJ whole genome shotgun (WGS) entry which is preliminary data.</text>
</comment>
<dbReference type="PANTHER" id="PTHR31956">
    <property type="entry name" value="NON-SPECIFIC PHOSPHOLIPASE C4-RELATED"/>
    <property type="match status" value="1"/>
</dbReference>
<sequence>MAELTRRRLLGSAAGVLGGAAALQFLPPSVQQAVAAGPPSRGSLRDVEHVVLLMQENRSFDHYFGTLSGVRGFDDPDALTLPTGRSVFYQPDAVNPQGYMLPFHLDTHSTSAQAIPSTSHAFSVQHQAWNGGRMDNWLPAHRKADGANGPYVMGYHTREDIPFQFALAENFTICDNYFCSVMGPTWPNRLYWMTGTIDPGGTLGGPVISNSAPSPYRWTTYAERLQAAGISWKVYQQDDDYGCNMLENFQAFKDAQPGSDLYERGVRPGPEGAFEDDARNDRLPAVSWIIPTSTQSEHPDYLPAAGADFVARKIEAIASNPQVWAKTAFILNYDENDGLFDHVLQPTPPAGTPDEFVNGQPIGGGFRVPCIIVSPWTVGGWVAGEAFDHTSVLRFLEEFTGVREPNISAWRRDTFGDLTSAFRFMEAAPAPPRLPDDTAEQLEEAQRDVETLPRPVLPTTDQHMPTQEPGSRPHT</sequence>
<dbReference type="Pfam" id="PF04185">
    <property type="entry name" value="Phosphoesterase"/>
    <property type="match status" value="1"/>
</dbReference>